<feature type="region of interest" description="Disordered" evidence="2">
    <location>
        <begin position="230"/>
        <end position="276"/>
    </location>
</feature>
<dbReference type="EMBL" id="BQNB010013796">
    <property type="protein sequence ID" value="GJT20358.1"/>
    <property type="molecule type" value="Genomic_DNA"/>
</dbReference>
<comment type="caution">
    <text evidence="4">The sequence shown here is derived from an EMBL/GenBank/DDBJ whole genome shotgun (WGS) entry which is preliminary data.</text>
</comment>
<accession>A0ABQ5C341</accession>
<proteinExistence type="predicted"/>
<feature type="compositionally biased region" description="Basic and acidic residues" evidence="2">
    <location>
        <begin position="260"/>
        <end position="269"/>
    </location>
</feature>
<organism evidence="4 5">
    <name type="scientific">Tanacetum coccineum</name>
    <dbReference type="NCBI Taxonomy" id="301880"/>
    <lineage>
        <taxon>Eukaryota</taxon>
        <taxon>Viridiplantae</taxon>
        <taxon>Streptophyta</taxon>
        <taxon>Embryophyta</taxon>
        <taxon>Tracheophyta</taxon>
        <taxon>Spermatophyta</taxon>
        <taxon>Magnoliopsida</taxon>
        <taxon>eudicotyledons</taxon>
        <taxon>Gunneridae</taxon>
        <taxon>Pentapetalae</taxon>
        <taxon>asterids</taxon>
        <taxon>campanulids</taxon>
        <taxon>Asterales</taxon>
        <taxon>Asteraceae</taxon>
        <taxon>Asteroideae</taxon>
        <taxon>Anthemideae</taxon>
        <taxon>Anthemidinae</taxon>
        <taxon>Tanacetum</taxon>
    </lineage>
</organism>
<sequence>MKIPSTALTFTSSCKLCLAALTFNSSSKFMPSSINFQQQYQRLSARTVTENGILLENVDLEGVKKEDLMVTMAGAMHQLMNLHHSTSGPKVRWSREIKINNLNLELEKAVKERDELKDKIAKWEESTKNLEEILKSQMSARDKTSLGYSTQLNELSSNHETDSENNLSIFDGRSSDDEHIPENDRFSKNGYKVVPPPITGNFLTPRADISFAGLDEYAIRNKIIESQTTELNNKTDETAGKTNDANTEKPNMEVSGVQKVRPETRDDKSGQNSHKQGVGFRKVKACFVCKSTDHLIKDCNFHDKKSQESNLKNVVNTGKREGKPVWDNTKRVNHQNFSKYPHLSKTFVPSGVLTRTGFVSTARPSISTARPSVSTARPVCTVRPSVSIAKPNVSTAKPIYAARPIYLRMDNVRPRGSCSPIKRSYYTKPAFRPKDLKQDVKTFRVKNMTTAGKRAVVNTGKGKLDTDLKKSRWVWRPKGNYLDHVSKDSGSFMLKKGNPEILLRDHAVVDSGDFIPLLPAMLAGAAVDQGEGSAQPAEPHHTPVDPISSTSQPPIPSPIPSPPHPSPPPHSPPYSPPHSPHQSPPFSPPHYSPPRSYEAPLPEGNTLGSAEDSMQLKELMDIVPRLVTRIETLETELQQTKTTYGKAVLTLVKRVKILEKALKRKTQKVVISESEGEEPEDQGRIIQDIDDDPLVSLVRESMRMNEKLTDFVTPTKASGEAQEEDISPTILEAAKTLSKVASQGVSEVKSIDKGNRYRRRARSVAKNINIGLDAEEEINTRRVEINTGIEEATHKTKEQIRQEEAGWEEAIKLQAQMDDEVAKKIHLDELIAKRMAEEEALSEQQKKRKAQIQFKAQYYTEEDWDAIRAKLEANEELTKIFQQKTSKKLKIDDKVVPTIGEKVAEVKEEEPVKRTGKRKKKKARKDRKYPLSKDACQVMLKMKLLDGTMDEVCYKLLKMIEKQAGIRK</sequence>
<evidence type="ECO:0000313" key="5">
    <source>
        <dbReference type="Proteomes" id="UP001151760"/>
    </source>
</evidence>
<feature type="compositionally biased region" description="Pro residues" evidence="2">
    <location>
        <begin position="553"/>
        <end position="592"/>
    </location>
</feature>
<keyword evidence="1" id="KW-0175">Coiled coil</keyword>
<keyword evidence="3" id="KW-0732">Signal</keyword>
<feature type="region of interest" description="Disordered" evidence="2">
    <location>
        <begin position="528"/>
        <end position="609"/>
    </location>
</feature>
<keyword evidence="5" id="KW-1185">Reference proteome</keyword>
<feature type="region of interest" description="Disordered" evidence="2">
    <location>
        <begin position="907"/>
        <end position="928"/>
    </location>
</feature>
<reference evidence="4" key="1">
    <citation type="journal article" date="2022" name="Int. J. Mol. Sci.">
        <title>Draft Genome of Tanacetum Coccineum: Genomic Comparison of Closely Related Tanacetum-Family Plants.</title>
        <authorList>
            <person name="Yamashiro T."/>
            <person name="Shiraishi A."/>
            <person name="Nakayama K."/>
            <person name="Satake H."/>
        </authorList>
    </citation>
    <scope>NUCLEOTIDE SEQUENCE</scope>
</reference>
<evidence type="ECO:0000256" key="3">
    <source>
        <dbReference type="SAM" id="SignalP"/>
    </source>
</evidence>
<evidence type="ECO:0000256" key="1">
    <source>
        <dbReference type="SAM" id="Coils"/>
    </source>
</evidence>
<gene>
    <name evidence="4" type="ORF">Tco_0890295</name>
</gene>
<protein>
    <submittedName>
        <fullName evidence="4">Uncharacterized protein</fullName>
    </submittedName>
</protein>
<feature type="signal peptide" evidence="3">
    <location>
        <begin position="1"/>
        <end position="19"/>
    </location>
</feature>
<evidence type="ECO:0000313" key="4">
    <source>
        <dbReference type="EMBL" id="GJT20358.1"/>
    </source>
</evidence>
<feature type="coiled-coil region" evidence="1">
    <location>
        <begin position="99"/>
        <end position="133"/>
    </location>
</feature>
<reference evidence="4" key="2">
    <citation type="submission" date="2022-01" db="EMBL/GenBank/DDBJ databases">
        <authorList>
            <person name="Yamashiro T."/>
            <person name="Shiraishi A."/>
            <person name="Satake H."/>
            <person name="Nakayama K."/>
        </authorList>
    </citation>
    <scope>NUCLEOTIDE SEQUENCE</scope>
</reference>
<feature type="chain" id="PRO_5045672430" evidence="3">
    <location>
        <begin position="20"/>
        <end position="968"/>
    </location>
</feature>
<evidence type="ECO:0000256" key="2">
    <source>
        <dbReference type="SAM" id="MobiDB-lite"/>
    </source>
</evidence>
<name>A0ABQ5C341_9ASTR</name>
<feature type="compositionally biased region" description="Basic residues" evidence="2">
    <location>
        <begin position="914"/>
        <end position="927"/>
    </location>
</feature>
<dbReference type="Proteomes" id="UP001151760">
    <property type="component" value="Unassembled WGS sequence"/>
</dbReference>